<organism evidence="6 7">
    <name type="scientific">Polyrhizophydium stewartii</name>
    <dbReference type="NCBI Taxonomy" id="2732419"/>
    <lineage>
        <taxon>Eukaryota</taxon>
        <taxon>Fungi</taxon>
        <taxon>Fungi incertae sedis</taxon>
        <taxon>Chytridiomycota</taxon>
        <taxon>Chytridiomycota incertae sedis</taxon>
        <taxon>Chytridiomycetes</taxon>
        <taxon>Rhizophydiales</taxon>
        <taxon>Rhizophydiales incertae sedis</taxon>
        <taxon>Polyrhizophydium</taxon>
    </lineage>
</organism>
<evidence type="ECO:0000256" key="1">
    <source>
        <dbReference type="ARBA" id="ARBA00022741"/>
    </source>
</evidence>
<feature type="region of interest" description="Disordered" evidence="4">
    <location>
        <begin position="631"/>
        <end position="654"/>
    </location>
</feature>
<dbReference type="SUPFAM" id="SSF52540">
    <property type="entry name" value="P-loop containing nucleoside triphosphate hydrolases"/>
    <property type="match status" value="2"/>
</dbReference>
<dbReference type="PANTHER" id="PTHR45626:SF51">
    <property type="entry name" value="SNF2-RELATED DOMAIN-CONTAINING PROTEIN"/>
    <property type="match status" value="1"/>
</dbReference>
<keyword evidence="1" id="KW-0547">Nucleotide-binding</keyword>
<dbReference type="InterPro" id="IPR000330">
    <property type="entry name" value="SNF2_N"/>
</dbReference>
<evidence type="ECO:0000256" key="3">
    <source>
        <dbReference type="ARBA" id="ARBA00022840"/>
    </source>
</evidence>
<dbReference type="InterPro" id="IPR049730">
    <property type="entry name" value="SNF2/RAD54-like_C"/>
</dbReference>
<dbReference type="InterPro" id="IPR027417">
    <property type="entry name" value="P-loop_NTPase"/>
</dbReference>
<dbReference type="InterPro" id="IPR050628">
    <property type="entry name" value="SNF2_RAD54_helicase_TF"/>
</dbReference>
<dbReference type="Proteomes" id="UP001527925">
    <property type="component" value="Unassembled WGS sequence"/>
</dbReference>
<dbReference type="Gene3D" id="3.40.50.300">
    <property type="entry name" value="P-loop containing nucleotide triphosphate hydrolases"/>
    <property type="match status" value="1"/>
</dbReference>
<feature type="region of interest" description="Disordered" evidence="4">
    <location>
        <begin position="889"/>
        <end position="952"/>
    </location>
</feature>
<dbReference type="InterPro" id="IPR038718">
    <property type="entry name" value="SNF2-like_sf"/>
</dbReference>
<sequence length="965" mass="106070">MPEPVDGGGGDTFNAPRLDALELMDAAVGAPALQGMRSPLYGYQRRSLWKLLQRELAPRIVLPPHLLPLSRADLGVSGQDTSADTMQPCIDLGTGMLSRVDMSEMRASGQMYSDCCGGIICEEMGTGKTILCLSLIMSTRHHTSLPPAGAAMCVEWLHPAGGSADGHRGGARPLKDLAAAALAAQGWSLENLDHMLPAEVLQSVTPFRLSYLKHPPPSISARSAVRSDGDGADASRLAELNQPIRINKHIDGPELRYVVIADGNAPVPDARALAGHHLVIMSSSRFGLEHKRGGLSWTWGVPRACECPYVGRTRTRDCRCPRPADKYVSPLLQVRWLRLVVDEGHTMARKGMAHATQQVAMAASLECERRWVCTGTPMQSSIDRFSPSVEASDIAKLGALLATFLKCEPFASKEAMFHRILATCPRSFKYAFLASIMDRVMVRNQQEDVMRDVALPPLNVSTVVLEFNELQRRVYNCMLGMIALNAVLSQREDQDYFFHKRNVKPLAQAVNNVLASCQWLGGAEFMSAIEHAHENVKKALDKDPEQKYPPDDVQTLHRVRDVFASVLEDPVWRRVVNEIEAPFVVEGLGESVAWQPIASGVQLGARDGLDCLGWNTISLFRKRALAHVQSQASASRPDVAEPANPAQSIAQPGEAAAHESERLPWLHSSSARIVGTLSAKWTYMLDRIRFFHDRGEKMLVVVQSNHEVAALHDLCQAARVRCLLFHRQMAIKERARNITTFNTSDSIWVMVMEAEIGAWGIDLSSAASADALCCSRVFFISPIWRADLERQAIKRAHRIGSKRPVYVETLVMAGTIEEQIVGRKTEIDAADVADSSKSMTLDVKMQQMIKEPVMLPMAADASVALLSWRMQPTLSTPIALLDRGSTHRDFYDVEPGEARDGEEQETSQPGRSAKRKRDDGLDAGRSPSNAEEKENSAAPAGQPAEAGFAPSLVDRKPKVVRFEVL</sequence>
<evidence type="ECO:0000256" key="2">
    <source>
        <dbReference type="ARBA" id="ARBA00022801"/>
    </source>
</evidence>
<evidence type="ECO:0000256" key="4">
    <source>
        <dbReference type="SAM" id="MobiDB-lite"/>
    </source>
</evidence>
<keyword evidence="7" id="KW-1185">Reference proteome</keyword>
<evidence type="ECO:0000259" key="5">
    <source>
        <dbReference type="PROSITE" id="PS51194"/>
    </source>
</evidence>
<dbReference type="Gene3D" id="3.40.50.10810">
    <property type="entry name" value="Tandem AAA-ATPase domain"/>
    <property type="match status" value="1"/>
</dbReference>
<evidence type="ECO:0000313" key="7">
    <source>
        <dbReference type="Proteomes" id="UP001527925"/>
    </source>
</evidence>
<proteinExistence type="predicted"/>
<accession>A0ABR4N0K0</accession>
<protein>
    <recommendedName>
        <fullName evidence="5">Helicase C-terminal domain-containing protein</fullName>
    </recommendedName>
</protein>
<dbReference type="PROSITE" id="PS51194">
    <property type="entry name" value="HELICASE_CTER"/>
    <property type="match status" value="1"/>
</dbReference>
<feature type="domain" description="Helicase C-terminal" evidence="5">
    <location>
        <begin position="683"/>
        <end position="849"/>
    </location>
</feature>
<gene>
    <name evidence="6" type="ORF">HK105_207470</name>
</gene>
<name>A0ABR4N0K0_9FUNG</name>
<evidence type="ECO:0000313" key="6">
    <source>
        <dbReference type="EMBL" id="KAL2913015.1"/>
    </source>
</evidence>
<dbReference type="Pfam" id="PF00176">
    <property type="entry name" value="SNF2-rel_dom"/>
    <property type="match status" value="1"/>
</dbReference>
<keyword evidence="2" id="KW-0378">Hydrolase</keyword>
<dbReference type="Pfam" id="PF00271">
    <property type="entry name" value="Helicase_C"/>
    <property type="match status" value="1"/>
</dbReference>
<reference evidence="6 7" key="1">
    <citation type="submission" date="2023-09" db="EMBL/GenBank/DDBJ databases">
        <title>Pangenome analysis of Batrachochytrium dendrobatidis and related Chytrids.</title>
        <authorList>
            <person name="Yacoub M.N."/>
            <person name="Stajich J.E."/>
            <person name="James T.Y."/>
        </authorList>
    </citation>
    <scope>NUCLEOTIDE SEQUENCE [LARGE SCALE GENOMIC DNA]</scope>
    <source>
        <strain evidence="6 7">JEL0888</strain>
    </source>
</reference>
<dbReference type="InterPro" id="IPR001650">
    <property type="entry name" value="Helicase_C-like"/>
</dbReference>
<dbReference type="CDD" id="cd18793">
    <property type="entry name" value="SF2_C_SNF"/>
    <property type="match status" value="1"/>
</dbReference>
<dbReference type="PANTHER" id="PTHR45626">
    <property type="entry name" value="TRANSCRIPTION TERMINATION FACTOR 2-RELATED"/>
    <property type="match status" value="1"/>
</dbReference>
<keyword evidence="3" id="KW-0067">ATP-binding</keyword>
<comment type="caution">
    <text evidence="6">The sequence shown here is derived from an EMBL/GenBank/DDBJ whole genome shotgun (WGS) entry which is preliminary data.</text>
</comment>
<dbReference type="EMBL" id="JADGIZ020000053">
    <property type="protein sequence ID" value="KAL2913015.1"/>
    <property type="molecule type" value="Genomic_DNA"/>
</dbReference>
<feature type="compositionally biased region" description="Basic and acidic residues" evidence="4">
    <location>
        <begin position="889"/>
        <end position="901"/>
    </location>
</feature>